<sequence length="518" mass="59861">MAGFNNHRFLSVFNQNIYEEAKNKDIISETRFELKDGEYPQVQNQITLRGWKRLTSPRRNVKMLMIREFFANAARTQSELDDHEHHPLKSYVRGVKVDFSPANIRRVMKFKDQTQGAATDYNTRLATNQKLDEVLRELCIPEATWKLGTGQNPQPIQLRRKELQPLARGWLELIIHNIQPSSNRSEVTVARAILIHSILKGEDVRVEELISAKIVYMAQNLSLKGKLGFPSLIYKLCKDAKVPLREFKGTPSVEQESPITAKLMETVRGGAVPLLRGPIHEAEEHNEGPRQEEEGNHEEDNHEEEVENDQEGDEEIHDAEAVYHSPQPQPNMEIESGNPCLMDYEAHYEEQQQHYSEPPNSPQSQQQQPPQQHHPQSQPPQPPSQTILDLKVLQEQQQQGFKAMTELVADSQNEVLNYYEKIKEYQEYQFDQMKTIIAQQQEMIQTQNREVQVMKNRHDQMEKELSEIRQAQVNLALYKTSSRSQKEDGTKKEIQRLKKIIEEQRVALAQQSRASAGS</sequence>
<dbReference type="InterPro" id="IPR046796">
    <property type="entry name" value="Transposase_32_dom"/>
</dbReference>
<feature type="region of interest" description="Disordered" evidence="2">
    <location>
        <begin position="349"/>
        <end position="385"/>
    </location>
</feature>
<organism evidence="4 5">
    <name type="scientific">Stylosanthes scabra</name>
    <dbReference type="NCBI Taxonomy" id="79078"/>
    <lineage>
        <taxon>Eukaryota</taxon>
        <taxon>Viridiplantae</taxon>
        <taxon>Streptophyta</taxon>
        <taxon>Embryophyta</taxon>
        <taxon>Tracheophyta</taxon>
        <taxon>Spermatophyta</taxon>
        <taxon>Magnoliopsida</taxon>
        <taxon>eudicotyledons</taxon>
        <taxon>Gunneridae</taxon>
        <taxon>Pentapetalae</taxon>
        <taxon>rosids</taxon>
        <taxon>fabids</taxon>
        <taxon>Fabales</taxon>
        <taxon>Fabaceae</taxon>
        <taxon>Papilionoideae</taxon>
        <taxon>50 kb inversion clade</taxon>
        <taxon>dalbergioids sensu lato</taxon>
        <taxon>Dalbergieae</taxon>
        <taxon>Pterocarpus clade</taxon>
        <taxon>Stylosanthes</taxon>
    </lineage>
</organism>
<gene>
    <name evidence="4" type="ORF">PIB30_106385</name>
</gene>
<keyword evidence="1" id="KW-0175">Coiled coil</keyword>
<name>A0ABU6V1N4_9FABA</name>
<feature type="compositionally biased region" description="Acidic residues" evidence="2">
    <location>
        <begin position="301"/>
        <end position="313"/>
    </location>
</feature>
<evidence type="ECO:0000259" key="3">
    <source>
        <dbReference type="Pfam" id="PF20167"/>
    </source>
</evidence>
<feature type="compositionally biased region" description="Low complexity" evidence="2">
    <location>
        <begin position="362"/>
        <end position="376"/>
    </location>
</feature>
<dbReference type="Pfam" id="PF20167">
    <property type="entry name" value="Transposase_32"/>
    <property type="match status" value="1"/>
</dbReference>
<keyword evidence="5" id="KW-1185">Reference proteome</keyword>
<accession>A0ABU6V1N4</accession>
<comment type="caution">
    <text evidence="4">The sequence shown here is derived from an EMBL/GenBank/DDBJ whole genome shotgun (WGS) entry which is preliminary data.</text>
</comment>
<feature type="coiled-coil region" evidence="1">
    <location>
        <begin position="437"/>
        <end position="514"/>
    </location>
</feature>
<reference evidence="4 5" key="1">
    <citation type="journal article" date="2023" name="Plants (Basel)">
        <title>Bridging the Gap: Combining Genomics and Transcriptomics Approaches to Understand Stylosanthes scabra, an Orphan Legume from the Brazilian Caatinga.</title>
        <authorList>
            <person name="Ferreira-Neto J.R.C."/>
            <person name="da Silva M.D."/>
            <person name="Binneck E."/>
            <person name="de Melo N.F."/>
            <person name="da Silva R.H."/>
            <person name="de Melo A.L.T.M."/>
            <person name="Pandolfi V."/>
            <person name="Bustamante F.O."/>
            <person name="Brasileiro-Vidal A.C."/>
            <person name="Benko-Iseppon A.M."/>
        </authorList>
    </citation>
    <scope>NUCLEOTIDE SEQUENCE [LARGE SCALE GENOMIC DNA]</scope>
    <source>
        <tissue evidence="4">Leaves</tissue>
    </source>
</reference>
<evidence type="ECO:0000256" key="2">
    <source>
        <dbReference type="SAM" id="MobiDB-lite"/>
    </source>
</evidence>
<feature type="region of interest" description="Disordered" evidence="2">
    <location>
        <begin position="279"/>
        <end position="313"/>
    </location>
</feature>
<dbReference type="EMBL" id="JASCZI010125012">
    <property type="protein sequence ID" value="MED6166163.1"/>
    <property type="molecule type" value="Genomic_DNA"/>
</dbReference>
<proteinExistence type="predicted"/>
<protein>
    <recommendedName>
        <fullName evidence="3">Putative plant transposon protein domain-containing protein</fullName>
    </recommendedName>
</protein>
<evidence type="ECO:0000313" key="5">
    <source>
        <dbReference type="Proteomes" id="UP001341840"/>
    </source>
</evidence>
<dbReference type="Proteomes" id="UP001341840">
    <property type="component" value="Unassembled WGS sequence"/>
</dbReference>
<feature type="non-terminal residue" evidence="4">
    <location>
        <position position="518"/>
    </location>
</feature>
<evidence type="ECO:0000313" key="4">
    <source>
        <dbReference type="EMBL" id="MED6166163.1"/>
    </source>
</evidence>
<feature type="domain" description="Putative plant transposon protein" evidence="3">
    <location>
        <begin position="49"/>
        <end position="243"/>
    </location>
</feature>
<feature type="compositionally biased region" description="Basic and acidic residues" evidence="2">
    <location>
        <begin position="279"/>
        <end position="300"/>
    </location>
</feature>
<evidence type="ECO:0000256" key="1">
    <source>
        <dbReference type="SAM" id="Coils"/>
    </source>
</evidence>